<evidence type="ECO:0000313" key="2">
    <source>
        <dbReference type="EMBL" id="EOI56113.1"/>
    </source>
</evidence>
<dbReference type="NCBIfam" id="NF041493">
    <property type="entry name" value="MobT"/>
    <property type="match status" value="1"/>
</dbReference>
<dbReference type="AlphaFoldDB" id="R2XNH5"/>
<evidence type="ECO:0000313" key="5">
    <source>
        <dbReference type="Proteomes" id="UP000014160"/>
    </source>
</evidence>
<dbReference type="EMBL" id="ASWH01000001">
    <property type="protein sequence ID" value="EOW82637.1"/>
    <property type="molecule type" value="Genomic_DNA"/>
</dbReference>
<evidence type="ECO:0000313" key="4">
    <source>
        <dbReference type="Proteomes" id="UP000013750"/>
    </source>
</evidence>
<dbReference type="InterPro" id="IPR010982">
    <property type="entry name" value="Lambda_DNA-bd_dom_sf"/>
</dbReference>
<dbReference type="Gene3D" id="1.10.260.40">
    <property type="entry name" value="lambda repressor-like DNA-binding domains"/>
    <property type="match status" value="1"/>
</dbReference>
<dbReference type="PROSITE" id="PS50943">
    <property type="entry name" value="HTH_CROC1"/>
    <property type="match status" value="1"/>
</dbReference>
<dbReference type="Pfam" id="PF01381">
    <property type="entry name" value="HTH_3"/>
    <property type="match status" value="1"/>
</dbReference>
<dbReference type="InterPro" id="IPR001387">
    <property type="entry name" value="Cro/C1-type_HTH"/>
</dbReference>
<comment type="caution">
    <text evidence="2">The sequence shown here is derived from an EMBL/GenBank/DDBJ whole genome shotgun (WGS) entry which is preliminary data.</text>
</comment>
<dbReference type="eggNOG" id="COG3620">
    <property type="taxonomic scope" value="Bacteria"/>
</dbReference>
<dbReference type="EMBL" id="AJDQ01000007">
    <property type="protein sequence ID" value="EOI56113.1"/>
    <property type="molecule type" value="Genomic_DNA"/>
</dbReference>
<evidence type="ECO:0000313" key="3">
    <source>
        <dbReference type="EMBL" id="EOW82637.1"/>
    </source>
</evidence>
<protein>
    <submittedName>
        <fullName evidence="2">Phage replication initiation</fullName>
    </submittedName>
</protein>
<evidence type="ECO:0000259" key="1">
    <source>
        <dbReference type="PROSITE" id="PS50943"/>
    </source>
</evidence>
<dbReference type="Pfam" id="PF02486">
    <property type="entry name" value="Rep_trans"/>
    <property type="match status" value="1"/>
</dbReference>
<keyword evidence="5" id="KW-1185">Reference proteome</keyword>
<dbReference type="PATRIC" id="fig|1158614.3.peg.2020"/>
<dbReference type="CDD" id="cd00093">
    <property type="entry name" value="HTH_XRE"/>
    <property type="match status" value="1"/>
</dbReference>
<dbReference type="Proteomes" id="UP000014160">
    <property type="component" value="Unassembled WGS sequence"/>
</dbReference>
<dbReference type="SMART" id="SM00530">
    <property type="entry name" value="HTH_XRE"/>
    <property type="match status" value="1"/>
</dbReference>
<dbReference type="Pfam" id="PF18106">
    <property type="entry name" value="Rol_Rep_N"/>
    <property type="match status" value="1"/>
</dbReference>
<accession>R2XNH5</accession>
<reference evidence="3 5" key="2">
    <citation type="submission" date="2013-03" db="EMBL/GenBank/DDBJ databases">
        <title>The Genome Sequence of Enterococcus gilvus ATCC BAA-350 (PacBio/Illumina hybrid assembly).</title>
        <authorList>
            <consortium name="The Broad Institute Genomics Platform"/>
            <consortium name="The Broad Institute Genome Sequencing Center for Infectious Disease"/>
            <person name="Earl A."/>
            <person name="Russ C."/>
            <person name="Gilmore M."/>
            <person name="Surin D."/>
            <person name="Walker B."/>
            <person name="Young S."/>
            <person name="Zeng Q."/>
            <person name="Gargeya S."/>
            <person name="Fitzgerald M."/>
            <person name="Haas B."/>
            <person name="Abouelleil A."/>
            <person name="Allen A.W."/>
            <person name="Alvarado L."/>
            <person name="Arachchi H.M."/>
            <person name="Berlin A.M."/>
            <person name="Chapman S.B."/>
            <person name="Gainer-Dewar J."/>
            <person name="Goldberg J."/>
            <person name="Griggs A."/>
            <person name="Gujja S."/>
            <person name="Hansen M."/>
            <person name="Howarth C."/>
            <person name="Imamovic A."/>
            <person name="Ireland A."/>
            <person name="Larimer J."/>
            <person name="McCowan C."/>
            <person name="Murphy C."/>
            <person name="Pearson M."/>
            <person name="Poon T.W."/>
            <person name="Priest M."/>
            <person name="Roberts A."/>
            <person name="Saif S."/>
            <person name="Shea T."/>
            <person name="Sisk P."/>
            <person name="Sykes S."/>
            <person name="Wortman J."/>
            <person name="Nusbaum C."/>
            <person name="Birren B."/>
        </authorList>
    </citation>
    <scope>NUCLEOTIDE SEQUENCE [LARGE SCALE GENOMIC DNA]</scope>
    <source>
        <strain evidence="3 5">ATCC BAA-350</strain>
    </source>
</reference>
<dbReference type="InterPro" id="IPR048093">
    <property type="entry name" value="MobT"/>
</dbReference>
<dbReference type="SUPFAM" id="SSF47413">
    <property type="entry name" value="lambda repressor-like DNA-binding domains"/>
    <property type="match status" value="1"/>
</dbReference>
<name>R2XNH5_9ENTE</name>
<reference evidence="2 4" key="1">
    <citation type="submission" date="2013-02" db="EMBL/GenBank/DDBJ databases">
        <title>The Genome Sequence of Enterococcus gilvus ATCC BAA-350.</title>
        <authorList>
            <consortium name="The Broad Institute Genome Sequencing Platform"/>
            <consortium name="The Broad Institute Genome Sequencing Center for Infectious Disease"/>
            <person name="Earl A.M."/>
            <person name="Gilmore M.S."/>
            <person name="Lebreton F."/>
            <person name="Walker B."/>
            <person name="Young S.K."/>
            <person name="Zeng Q."/>
            <person name="Gargeya S."/>
            <person name="Fitzgerald M."/>
            <person name="Haas B."/>
            <person name="Abouelleil A."/>
            <person name="Alvarado L."/>
            <person name="Arachchi H.M."/>
            <person name="Berlin A.M."/>
            <person name="Chapman S.B."/>
            <person name="Dewar J."/>
            <person name="Goldberg J."/>
            <person name="Griggs A."/>
            <person name="Gujja S."/>
            <person name="Hansen M."/>
            <person name="Howarth C."/>
            <person name="Imamovic A."/>
            <person name="Larimer J."/>
            <person name="McCowan C."/>
            <person name="Murphy C."/>
            <person name="Neiman D."/>
            <person name="Pearson M."/>
            <person name="Priest M."/>
            <person name="Roberts A."/>
            <person name="Saif S."/>
            <person name="Shea T."/>
            <person name="Sisk P."/>
            <person name="Sykes S."/>
            <person name="Wortman J."/>
            <person name="Nusbaum C."/>
            <person name="Birren B."/>
        </authorList>
    </citation>
    <scope>NUCLEOTIDE SEQUENCE [LARGE SCALE GENOMIC DNA]</scope>
    <source>
        <strain evidence="2 4">ATCC BAA-350</strain>
    </source>
</reference>
<dbReference type="OrthoDB" id="2067664at2"/>
<organism evidence="2 4">
    <name type="scientific">Enterococcus gilvus ATCC BAA-350</name>
    <dbReference type="NCBI Taxonomy" id="1158614"/>
    <lineage>
        <taxon>Bacteria</taxon>
        <taxon>Bacillati</taxon>
        <taxon>Bacillota</taxon>
        <taxon>Bacilli</taxon>
        <taxon>Lactobacillales</taxon>
        <taxon>Enterococcaceae</taxon>
        <taxon>Enterococcus</taxon>
    </lineage>
</organism>
<sequence length="401" mass="47243">MSAVFNYQRLKETRVDYGISQNQLATACGISRQYLNSIETGRKIPSQALAIYLHDTLERFNPDLPLTLLIDYVRIRFPTTNVKKIIEEILRLKFSYMLNEEYAFYGYQEQFVMGDIIVMFSNDEEKGVLLELKGRGCRQFESFLLAQSRSWYDFFIDCLAVGGVMKRLDLAINDRTGILDIRELTKKCQNEECISLFRSFKSYGSGELVRKQEKEGMGETLYIGSVKSEVYFCLYQKDYEQLMKLGIPLEEAEIKNRFEIRLKNERALFAVRDLIRYRNVERTAFSIINRYLRFAEKDETKRRSQWQTNERWAWFIGKNRQELRLTTEPEPYTLERTIRWIGRQVAPTLKMAQILDKINDTTIVKDIIKRAELSKRHKKIIEQQVAGIENLIVIPNTREDG</sequence>
<feature type="domain" description="HTH cro/C1-type" evidence="1">
    <location>
        <begin position="10"/>
        <end position="51"/>
    </location>
</feature>
<dbReference type="GO" id="GO:0003677">
    <property type="term" value="F:DNA binding"/>
    <property type="evidence" value="ECO:0007669"/>
    <property type="project" value="InterPro"/>
</dbReference>
<proteinExistence type="predicted"/>
<gene>
    <name evidence="3" type="ORF">I592_01957</name>
    <name evidence="2" type="ORF">UKC_02010</name>
</gene>
<dbReference type="RefSeq" id="WP_010780409.1">
    <property type="nucleotide sequence ID" value="NZ_ASWH01000001.1"/>
</dbReference>
<dbReference type="Proteomes" id="UP000013750">
    <property type="component" value="Unassembled WGS sequence"/>
</dbReference>
<dbReference type="InterPro" id="IPR040819">
    <property type="entry name" value="Rol_Rep_N"/>
</dbReference>
<dbReference type="InterPro" id="IPR003491">
    <property type="entry name" value="REP-like_C"/>
</dbReference>
<dbReference type="HOGENOM" id="CLU_037938_0_0_9"/>